<sequence length="67" mass="7654">MVTLPKSMVVGTADHLPTDVYCSTLFSNIETEGTYVTREEEKQSMDLDKIILTLTQHLGNNQLYYQQ</sequence>
<dbReference type="AlphaFoldDB" id="A0A815XZQ0"/>
<feature type="non-terminal residue" evidence="1">
    <location>
        <position position="67"/>
    </location>
</feature>
<dbReference type="Proteomes" id="UP000663852">
    <property type="component" value="Unassembled WGS sequence"/>
</dbReference>
<gene>
    <name evidence="1" type="ORF">EDS130_LOCUS46727</name>
</gene>
<name>A0A815XZQ0_ADIRI</name>
<reference evidence="1" key="1">
    <citation type="submission" date="2021-02" db="EMBL/GenBank/DDBJ databases">
        <authorList>
            <person name="Nowell W R."/>
        </authorList>
    </citation>
    <scope>NUCLEOTIDE SEQUENCE</scope>
</reference>
<organism evidence="1 2">
    <name type="scientific">Adineta ricciae</name>
    <name type="common">Rotifer</name>
    <dbReference type="NCBI Taxonomy" id="249248"/>
    <lineage>
        <taxon>Eukaryota</taxon>
        <taxon>Metazoa</taxon>
        <taxon>Spiralia</taxon>
        <taxon>Gnathifera</taxon>
        <taxon>Rotifera</taxon>
        <taxon>Eurotatoria</taxon>
        <taxon>Bdelloidea</taxon>
        <taxon>Adinetida</taxon>
        <taxon>Adinetidae</taxon>
        <taxon>Adineta</taxon>
    </lineage>
</organism>
<protein>
    <submittedName>
        <fullName evidence="1">Uncharacterized protein</fullName>
    </submittedName>
</protein>
<dbReference type="EMBL" id="CAJNOJ010003338">
    <property type="protein sequence ID" value="CAF1563874.1"/>
    <property type="molecule type" value="Genomic_DNA"/>
</dbReference>
<evidence type="ECO:0000313" key="1">
    <source>
        <dbReference type="EMBL" id="CAF1563874.1"/>
    </source>
</evidence>
<accession>A0A815XZQ0</accession>
<comment type="caution">
    <text evidence="1">The sequence shown here is derived from an EMBL/GenBank/DDBJ whole genome shotgun (WGS) entry which is preliminary data.</text>
</comment>
<proteinExistence type="predicted"/>
<evidence type="ECO:0000313" key="2">
    <source>
        <dbReference type="Proteomes" id="UP000663852"/>
    </source>
</evidence>